<dbReference type="HAMAP" id="MF_00387">
    <property type="entry name" value="LpxA"/>
    <property type="match status" value="1"/>
</dbReference>
<evidence type="ECO:0000256" key="6">
    <source>
        <dbReference type="HAMAP-Rule" id="MF_00387"/>
    </source>
</evidence>
<proteinExistence type="inferred from homology"/>
<dbReference type="Gene3D" id="1.20.1180.10">
    <property type="entry name" value="Udp N-acetylglucosamine O-acyltransferase, C-terminal domain"/>
    <property type="match status" value="1"/>
</dbReference>
<comment type="subcellular location">
    <subcellularLocation>
        <location evidence="6">Cytoplasm</location>
    </subcellularLocation>
</comment>
<reference evidence="8 9" key="1">
    <citation type="journal article" date="2013" name="Genome Biol. Evol.">
        <title>Genome evolution and phylogenomic analysis of candidatus kinetoplastibacterium, the betaproteobacterial endosymbionts of strigomonas and angomonas.</title>
        <authorList>
            <person name="Alves J.M."/>
            <person name="Serrano M.G."/>
            <person name="Maia da Silva F."/>
            <person name="Voegtly L.J."/>
            <person name="Matveyev A.V."/>
            <person name="Teixeira M.M."/>
            <person name="Camargo E.P."/>
            <person name="Buck G.A."/>
        </authorList>
    </citation>
    <scope>NUCLEOTIDE SEQUENCE [LARGE SCALE GENOMIC DNA]</scope>
    <source>
        <strain evidence="8 9">TCC219</strain>
    </source>
</reference>
<evidence type="ECO:0000313" key="8">
    <source>
        <dbReference type="EMBL" id="AGF49036.1"/>
    </source>
</evidence>
<evidence type="ECO:0000256" key="2">
    <source>
        <dbReference type="ARBA" id="ARBA00022556"/>
    </source>
</evidence>
<dbReference type="SUPFAM" id="SSF51161">
    <property type="entry name" value="Trimeric LpxA-like enzymes"/>
    <property type="match status" value="1"/>
</dbReference>
<keyword evidence="4 6" id="KW-0443">Lipid metabolism</keyword>
<feature type="domain" description="UDP N-acetylglucosamine O-acyltransferase C-terminal" evidence="7">
    <location>
        <begin position="177"/>
        <end position="262"/>
    </location>
</feature>
<dbReference type="STRING" id="1208921.ST1E_0644"/>
<keyword evidence="3 6" id="KW-0808">Transferase</keyword>
<dbReference type="HOGENOM" id="CLU_061249_0_0_4"/>
<dbReference type="PANTHER" id="PTHR43480">
    <property type="entry name" value="ACYL-[ACYL-CARRIER-PROTEIN]--UDP-N-ACETYLGLUCOSAMINE O-ACYLTRANSFERASE"/>
    <property type="match status" value="1"/>
</dbReference>
<dbReference type="NCBIfam" id="TIGR01852">
    <property type="entry name" value="lipid_A_lpxA"/>
    <property type="match status" value="1"/>
</dbReference>
<comment type="subunit">
    <text evidence="6">Homotrimer.</text>
</comment>
<evidence type="ECO:0000256" key="3">
    <source>
        <dbReference type="ARBA" id="ARBA00022679"/>
    </source>
</evidence>
<comment type="catalytic activity">
    <reaction evidence="6">
        <text>a (3R)-hydroxyacyl-[ACP] + UDP-N-acetyl-alpha-D-glucosamine = a UDP-3-O-[(3R)-3-hydroxyacyl]-N-acetyl-alpha-D-glucosamine + holo-[ACP]</text>
        <dbReference type="Rhea" id="RHEA:67812"/>
        <dbReference type="Rhea" id="RHEA-COMP:9685"/>
        <dbReference type="Rhea" id="RHEA-COMP:9945"/>
        <dbReference type="ChEBI" id="CHEBI:57705"/>
        <dbReference type="ChEBI" id="CHEBI:64479"/>
        <dbReference type="ChEBI" id="CHEBI:78827"/>
        <dbReference type="ChEBI" id="CHEBI:173225"/>
        <dbReference type="EC" id="2.3.1.129"/>
    </reaction>
</comment>
<dbReference type="Proteomes" id="UP000011658">
    <property type="component" value="Chromosome"/>
</dbReference>
<accession>M1LY84</accession>
<dbReference type="EMBL" id="CP003806">
    <property type="protein sequence ID" value="AGF49036.1"/>
    <property type="molecule type" value="Genomic_DNA"/>
</dbReference>
<dbReference type="Pfam" id="PF00132">
    <property type="entry name" value="Hexapep"/>
    <property type="match status" value="1"/>
</dbReference>
<sequence length="263" mass="28883">MNRNIHPTAIVDVSANIDSSVVVGPYTVIGPNVSIDSGTIVGDHCVIDGNTTIGKDNVLYRFCSIGGVPQDKKYKKESTELIIGDRNTIREFTTFNIGTAQDRSRTTIGNDNWIMAYVHIAHDCFIGNNITLANSVQLGGHVNIGNWATIGGLTGIHQFSKIGAYVMVGGNSSLIQDVPPFVLCAGNPSRPVGINIEGLKRRNFSEDLILEIKKAYKTIYRQGLSLIEAKSRLQSFYENSTEYSLYLKIILDFLNNSNRGIIR</sequence>
<keyword evidence="9" id="KW-1185">Reference proteome</keyword>
<evidence type="ECO:0000256" key="5">
    <source>
        <dbReference type="ARBA" id="ARBA00023315"/>
    </source>
</evidence>
<dbReference type="Pfam" id="PF13720">
    <property type="entry name" value="Acetyltransf_11"/>
    <property type="match status" value="1"/>
</dbReference>
<dbReference type="GO" id="GO:0008780">
    <property type="term" value="F:acyl-[acyl-carrier-protein]-UDP-N-acetylglucosamine O-acyltransferase activity"/>
    <property type="evidence" value="ECO:0007669"/>
    <property type="project" value="UniProtKB-UniRule"/>
</dbReference>
<keyword evidence="6" id="KW-0677">Repeat</keyword>
<dbReference type="InterPro" id="IPR010137">
    <property type="entry name" value="Lipid_A_LpxA"/>
</dbReference>
<dbReference type="PANTHER" id="PTHR43480:SF1">
    <property type="entry name" value="ACYL-[ACYL-CARRIER-PROTEIN]--UDP-N-ACETYLGLUCOSAMINE O-ACYLTRANSFERASE, MITOCHONDRIAL-RELATED"/>
    <property type="match status" value="1"/>
</dbReference>
<dbReference type="GO" id="GO:0016020">
    <property type="term" value="C:membrane"/>
    <property type="evidence" value="ECO:0007669"/>
    <property type="project" value="GOC"/>
</dbReference>
<keyword evidence="2 6" id="KW-0441">Lipid A biosynthesis</keyword>
<dbReference type="PIRSF" id="PIRSF000456">
    <property type="entry name" value="UDP-GlcNAc_acltr"/>
    <property type="match status" value="1"/>
</dbReference>
<dbReference type="AlphaFoldDB" id="M1LY84"/>
<dbReference type="InterPro" id="IPR011004">
    <property type="entry name" value="Trimer_LpxA-like_sf"/>
</dbReference>
<evidence type="ECO:0000259" key="7">
    <source>
        <dbReference type="Pfam" id="PF13720"/>
    </source>
</evidence>
<protein>
    <recommendedName>
        <fullName evidence="6">Acyl-[acyl-carrier-protein]--UDP-N-acetylglucosamine O-acyltransferase</fullName>
        <shortName evidence="6">UDP-N-acetylglucosamine acyltransferase</shortName>
        <ecNumber evidence="6">2.3.1.129</ecNumber>
    </recommendedName>
</protein>
<dbReference type="KEGG" id="kga:ST1E_0644"/>
<dbReference type="NCBIfam" id="NF003657">
    <property type="entry name" value="PRK05289.1"/>
    <property type="match status" value="1"/>
</dbReference>
<organism evidence="8 9">
    <name type="scientific">Candidatus Kinetoplastidibacterium galati TCC219</name>
    <dbReference type="NCBI Taxonomy" id="1208921"/>
    <lineage>
        <taxon>Bacteria</taxon>
        <taxon>Pseudomonadati</taxon>
        <taxon>Pseudomonadota</taxon>
        <taxon>Betaproteobacteria</taxon>
        <taxon>Candidatus Kinetoplastidibacterium</taxon>
    </lineage>
</organism>
<dbReference type="InterPro" id="IPR037157">
    <property type="entry name" value="Acetyltransf_C_sf"/>
</dbReference>
<keyword evidence="5 6" id="KW-0012">Acyltransferase</keyword>
<name>M1LY84_9PROT</name>
<dbReference type="UniPathway" id="UPA00359">
    <property type="reaction ID" value="UER00477"/>
</dbReference>
<dbReference type="InterPro" id="IPR029098">
    <property type="entry name" value="Acetyltransf_C"/>
</dbReference>
<evidence type="ECO:0000313" key="9">
    <source>
        <dbReference type="Proteomes" id="UP000011658"/>
    </source>
</evidence>
<comment type="pathway">
    <text evidence="6">Glycolipid biosynthesis; lipid IV(A) biosynthesis; lipid IV(A) from (3R)-3-hydroxytetradecanoyl-[acyl-carrier-protein] and UDP-N-acetyl-alpha-D-glucosamine: step 1/6.</text>
</comment>
<keyword evidence="1 6" id="KW-0444">Lipid biosynthesis</keyword>
<comment type="function">
    <text evidence="6">Involved in the biosynthesis of lipid A, a phosphorylated glycolipid that anchors the lipopolysaccharide to the outer membrane of the cell.</text>
</comment>
<dbReference type="GO" id="GO:0009245">
    <property type="term" value="P:lipid A biosynthetic process"/>
    <property type="evidence" value="ECO:0007669"/>
    <property type="project" value="UniProtKB-UniRule"/>
</dbReference>
<dbReference type="RefSeq" id="WP_015389521.1">
    <property type="nucleotide sequence ID" value="NC_020284.1"/>
</dbReference>
<dbReference type="InterPro" id="IPR001451">
    <property type="entry name" value="Hexapep"/>
</dbReference>
<dbReference type="OrthoDB" id="9807278at2"/>
<evidence type="ECO:0000256" key="1">
    <source>
        <dbReference type="ARBA" id="ARBA00022516"/>
    </source>
</evidence>
<dbReference type="PATRIC" id="fig|1208921.3.peg.316"/>
<gene>
    <name evidence="6" type="primary">lpxA</name>
    <name evidence="8" type="ORF">ST1E_0644</name>
</gene>
<dbReference type="Gene3D" id="2.160.10.10">
    <property type="entry name" value="Hexapeptide repeat proteins"/>
    <property type="match status" value="1"/>
</dbReference>
<dbReference type="EC" id="2.3.1.129" evidence="6"/>
<dbReference type="eggNOG" id="COG1043">
    <property type="taxonomic scope" value="Bacteria"/>
</dbReference>
<dbReference type="CDD" id="cd03351">
    <property type="entry name" value="LbH_UDP-GlcNAc_AT"/>
    <property type="match status" value="1"/>
</dbReference>
<comment type="similarity">
    <text evidence="6">Belongs to the transferase hexapeptide repeat family. LpxA subfamily.</text>
</comment>
<evidence type="ECO:0000256" key="4">
    <source>
        <dbReference type="ARBA" id="ARBA00023098"/>
    </source>
</evidence>
<dbReference type="GO" id="GO:0005737">
    <property type="term" value="C:cytoplasm"/>
    <property type="evidence" value="ECO:0007669"/>
    <property type="project" value="UniProtKB-SubCell"/>
</dbReference>
<keyword evidence="6" id="KW-0963">Cytoplasm</keyword>